<accession>A0ABW5LST5</accession>
<dbReference type="EMBL" id="JBHULH010000004">
    <property type="protein sequence ID" value="MFD2567852.1"/>
    <property type="molecule type" value="Genomic_DNA"/>
</dbReference>
<dbReference type="Proteomes" id="UP001597508">
    <property type="component" value="Unassembled WGS sequence"/>
</dbReference>
<name>A0ABW5LST5_9FLAO</name>
<reference evidence="2" key="1">
    <citation type="journal article" date="2019" name="Int. J. Syst. Evol. Microbiol.">
        <title>The Global Catalogue of Microorganisms (GCM) 10K type strain sequencing project: providing services to taxonomists for standard genome sequencing and annotation.</title>
        <authorList>
            <consortium name="The Broad Institute Genomics Platform"/>
            <consortium name="The Broad Institute Genome Sequencing Center for Infectious Disease"/>
            <person name="Wu L."/>
            <person name="Ma J."/>
        </authorList>
    </citation>
    <scope>NUCLEOTIDE SEQUENCE [LARGE SCALE GENOMIC DNA]</scope>
    <source>
        <strain evidence="2">KCTC 52127</strain>
    </source>
</reference>
<keyword evidence="2" id="KW-1185">Reference proteome</keyword>
<protein>
    <recommendedName>
        <fullName evidence="3">Phage protein</fullName>
    </recommendedName>
</protein>
<evidence type="ECO:0008006" key="3">
    <source>
        <dbReference type="Google" id="ProtNLM"/>
    </source>
</evidence>
<comment type="caution">
    <text evidence="1">The sequence shown here is derived from an EMBL/GenBank/DDBJ whole genome shotgun (WGS) entry which is preliminary data.</text>
</comment>
<evidence type="ECO:0000313" key="2">
    <source>
        <dbReference type="Proteomes" id="UP001597508"/>
    </source>
</evidence>
<sequence length="58" mass="6758">MTEKQFAKHKELMIESIEMTRGVQQLLERLIDISNTNLNENGQSKQILDDILNELSKK</sequence>
<dbReference type="RefSeq" id="WP_379666558.1">
    <property type="nucleotide sequence ID" value="NZ_JBHULH010000004.1"/>
</dbReference>
<organism evidence="1 2">
    <name type="scientific">Pseudotenacibaculum haliotis</name>
    <dbReference type="NCBI Taxonomy" id="1862138"/>
    <lineage>
        <taxon>Bacteria</taxon>
        <taxon>Pseudomonadati</taxon>
        <taxon>Bacteroidota</taxon>
        <taxon>Flavobacteriia</taxon>
        <taxon>Flavobacteriales</taxon>
        <taxon>Flavobacteriaceae</taxon>
        <taxon>Pseudotenacibaculum</taxon>
    </lineage>
</organism>
<proteinExistence type="predicted"/>
<gene>
    <name evidence="1" type="ORF">ACFSRZ_10750</name>
</gene>
<evidence type="ECO:0000313" key="1">
    <source>
        <dbReference type="EMBL" id="MFD2567852.1"/>
    </source>
</evidence>